<comment type="caution">
    <text evidence="1">The sequence shown here is derived from an EMBL/GenBank/DDBJ whole genome shotgun (WGS) entry which is preliminary data.</text>
</comment>
<proteinExistence type="predicted"/>
<keyword evidence="1" id="KW-0687">Ribonucleoprotein</keyword>
<dbReference type="Proteomes" id="UP000886501">
    <property type="component" value="Unassembled WGS sequence"/>
</dbReference>
<accession>A0ACB6ZRX7</accession>
<evidence type="ECO:0000313" key="1">
    <source>
        <dbReference type="EMBL" id="KAF9652203.1"/>
    </source>
</evidence>
<name>A0ACB6ZRX7_THEGA</name>
<gene>
    <name evidence="1" type="ORF">BDM02DRAFT_3109631</name>
</gene>
<organism evidence="1 2">
    <name type="scientific">Thelephora ganbajun</name>
    <name type="common">Ganba fungus</name>
    <dbReference type="NCBI Taxonomy" id="370292"/>
    <lineage>
        <taxon>Eukaryota</taxon>
        <taxon>Fungi</taxon>
        <taxon>Dikarya</taxon>
        <taxon>Basidiomycota</taxon>
        <taxon>Agaricomycotina</taxon>
        <taxon>Agaricomycetes</taxon>
        <taxon>Thelephorales</taxon>
        <taxon>Thelephoraceae</taxon>
        <taxon>Thelephora</taxon>
    </lineage>
</organism>
<evidence type="ECO:0000313" key="2">
    <source>
        <dbReference type="Proteomes" id="UP000886501"/>
    </source>
</evidence>
<dbReference type="EMBL" id="MU117970">
    <property type="protein sequence ID" value="KAF9652203.1"/>
    <property type="molecule type" value="Genomic_DNA"/>
</dbReference>
<sequence>MARSGIRIGLNKGYETTAIPKRVKPSHLKGRLSKKTQFVRSVVREVVGFAPYERRVLELLRNSKVSALRLPTARMICVHLTRLTLCRIRRPGN</sequence>
<reference evidence="1" key="1">
    <citation type="submission" date="2019-10" db="EMBL/GenBank/DDBJ databases">
        <authorList>
            <consortium name="DOE Joint Genome Institute"/>
            <person name="Kuo A."/>
            <person name="Miyauchi S."/>
            <person name="Kiss E."/>
            <person name="Drula E."/>
            <person name="Kohler A."/>
            <person name="Sanchez-Garcia M."/>
            <person name="Andreopoulos B."/>
            <person name="Barry K.W."/>
            <person name="Bonito G."/>
            <person name="Buee M."/>
            <person name="Carver A."/>
            <person name="Chen C."/>
            <person name="Cichocki N."/>
            <person name="Clum A."/>
            <person name="Culley D."/>
            <person name="Crous P.W."/>
            <person name="Fauchery L."/>
            <person name="Girlanda M."/>
            <person name="Hayes R."/>
            <person name="Keri Z."/>
            <person name="Labutti K."/>
            <person name="Lipzen A."/>
            <person name="Lombard V."/>
            <person name="Magnuson J."/>
            <person name="Maillard F."/>
            <person name="Morin E."/>
            <person name="Murat C."/>
            <person name="Nolan M."/>
            <person name="Ohm R."/>
            <person name="Pangilinan J."/>
            <person name="Pereira M."/>
            <person name="Perotto S."/>
            <person name="Peter M."/>
            <person name="Riley R."/>
            <person name="Sitrit Y."/>
            <person name="Stielow B."/>
            <person name="Szollosi G."/>
            <person name="Zifcakova L."/>
            <person name="Stursova M."/>
            <person name="Spatafora J.W."/>
            <person name="Tedersoo L."/>
            <person name="Vaario L.-M."/>
            <person name="Yamada A."/>
            <person name="Yan M."/>
            <person name="Wang P."/>
            <person name="Xu J."/>
            <person name="Bruns T."/>
            <person name="Baldrian P."/>
            <person name="Vilgalys R."/>
            <person name="Henrissat B."/>
            <person name="Grigoriev I.V."/>
            <person name="Hibbett D."/>
            <person name="Nagy L.G."/>
            <person name="Martin F.M."/>
        </authorList>
    </citation>
    <scope>NUCLEOTIDE SEQUENCE</scope>
    <source>
        <strain evidence="1">P2</strain>
    </source>
</reference>
<protein>
    <submittedName>
        <fullName evidence="1">Ribosomal protein L36e</fullName>
    </submittedName>
</protein>
<reference evidence="1" key="2">
    <citation type="journal article" date="2020" name="Nat. Commun.">
        <title>Large-scale genome sequencing of mycorrhizal fungi provides insights into the early evolution of symbiotic traits.</title>
        <authorList>
            <person name="Miyauchi S."/>
            <person name="Kiss E."/>
            <person name="Kuo A."/>
            <person name="Drula E."/>
            <person name="Kohler A."/>
            <person name="Sanchez-Garcia M."/>
            <person name="Morin E."/>
            <person name="Andreopoulos B."/>
            <person name="Barry K.W."/>
            <person name="Bonito G."/>
            <person name="Buee M."/>
            <person name="Carver A."/>
            <person name="Chen C."/>
            <person name="Cichocki N."/>
            <person name="Clum A."/>
            <person name="Culley D."/>
            <person name="Crous P.W."/>
            <person name="Fauchery L."/>
            <person name="Girlanda M."/>
            <person name="Hayes R.D."/>
            <person name="Keri Z."/>
            <person name="LaButti K."/>
            <person name="Lipzen A."/>
            <person name="Lombard V."/>
            <person name="Magnuson J."/>
            <person name="Maillard F."/>
            <person name="Murat C."/>
            <person name="Nolan M."/>
            <person name="Ohm R.A."/>
            <person name="Pangilinan J."/>
            <person name="Pereira M.F."/>
            <person name="Perotto S."/>
            <person name="Peter M."/>
            <person name="Pfister S."/>
            <person name="Riley R."/>
            <person name="Sitrit Y."/>
            <person name="Stielow J.B."/>
            <person name="Szollosi G."/>
            <person name="Zifcakova L."/>
            <person name="Stursova M."/>
            <person name="Spatafora J.W."/>
            <person name="Tedersoo L."/>
            <person name="Vaario L.M."/>
            <person name="Yamada A."/>
            <person name="Yan M."/>
            <person name="Wang P."/>
            <person name="Xu J."/>
            <person name="Bruns T."/>
            <person name="Baldrian P."/>
            <person name="Vilgalys R."/>
            <person name="Dunand C."/>
            <person name="Henrissat B."/>
            <person name="Grigoriev I.V."/>
            <person name="Hibbett D."/>
            <person name="Nagy L.G."/>
            <person name="Martin F.M."/>
        </authorList>
    </citation>
    <scope>NUCLEOTIDE SEQUENCE</scope>
    <source>
        <strain evidence="1">P2</strain>
    </source>
</reference>
<keyword evidence="1" id="KW-0689">Ribosomal protein</keyword>
<keyword evidence="2" id="KW-1185">Reference proteome</keyword>